<proteinExistence type="predicted"/>
<evidence type="ECO:0000313" key="1">
    <source>
        <dbReference type="EMBL" id="KAK9238582.1"/>
    </source>
</evidence>
<sequence>MSIKEKNAKVLESVNTTVSVEIAEVIDEKLPWSAQFKSLWHSRRAVHAGAVACSSAAVLIGYDLTLMGPIIANKEFVFTFGTYDDRLQVWTLRASRQLVWTIVGSIAGVLGAVGVGFLNNSFGRRFSFLSTVALTIIGTVVEVVSTNWKVWTLAKVFFGIAIGFMQGSTPVYVSEISPVHIRGSMLSLFQFWTILGPFFASCVLEGTSTMDTAWSWKAAVLAQLRLGLLCLLLFIPLVPESPYYLVAKSRKDLRRAALLKSRANELNYVVDDGIKAIEDTLVQERKSQENAGLGFPLCGAYLAYFLSLSGISNPFVITIICIALSMLAVMCAFSLIERVGRRPQLIIGTSAMLPCLVGMGVLGFVNRGSLANSRALAAISIL</sequence>
<comment type="caution">
    <text evidence="1">The sequence shown here is derived from an EMBL/GenBank/DDBJ whole genome shotgun (WGS) entry which is preliminary data.</text>
</comment>
<reference evidence="2" key="1">
    <citation type="journal article" date="2024" name="Front. Bioeng. Biotechnol.">
        <title>Genome-scale model development and genomic sequencing of the oleaginous clade Lipomyces.</title>
        <authorList>
            <person name="Czajka J.J."/>
            <person name="Han Y."/>
            <person name="Kim J."/>
            <person name="Mondo S.J."/>
            <person name="Hofstad B.A."/>
            <person name="Robles A."/>
            <person name="Haridas S."/>
            <person name="Riley R."/>
            <person name="LaButti K."/>
            <person name="Pangilinan J."/>
            <person name="Andreopoulos W."/>
            <person name="Lipzen A."/>
            <person name="Yan J."/>
            <person name="Wang M."/>
            <person name="Ng V."/>
            <person name="Grigoriev I.V."/>
            <person name="Spatafora J.W."/>
            <person name="Magnuson J.K."/>
            <person name="Baker S.E."/>
            <person name="Pomraning K.R."/>
        </authorList>
    </citation>
    <scope>NUCLEOTIDE SEQUENCE [LARGE SCALE GENOMIC DNA]</scope>
    <source>
        <strain evidence="2">CBS 7786</strain>
    </source>
</reference>
<gene>
    <name evidence="1" type="ORF">V1525DRAFT_431624</name>
</gene>
<keyword evidence="1" id="KW-0762">Sugar transport</keyword>
<keyword evidence="1" id="KW-0813">Transport</keyword>
<organism evidence="1 2">
    <name type="scientific">Lipomyces kononenkoae</name>
    <name type="common">Yeast</name>
    <dbReference type="NCBI Taxonomy" id="34357"/>
    <lineage>
        <taxon>Eukaryota</taxon>
        <taxon>Fungi</taxon>
        <taxon>Dikarya</taxon>
        <taxon>Ascomycota</taxon>
        <taxon>Saccharomycotina</taxon>
        <taxon>Lipomycetes</taxon>
        <taxon>Lipomycetales</taxon>
        <taxon>Lipomycetaceae</taxon>
        <taxon>Lipomyces</taxon>
    </lineage>
</organism>
<name>A0ACC3T6W4_LIPKO</name>
<protein>
    <submittedName>
        <fullName evidence="1">High-affinity glucose transporter HXT2</fullName>
    </submittedName>
</protein>
<keyword evidence="2" id="KW-1185">Reference proteome</keyword>
<dbReference type="EMBL" id="MU971354">
    <property type="protein sequence ID" value="KAK9238582.1"/>
    <property type="molecule type" value="Genomic_DNA"/>
</dbReference>
<evidence type="ECO:0000313" key="2">
    <source>
        <dbReference type="Proteomes" id="UP001433508"/>
    </source>
</evidence>
<dbReference type="Proteomes" id="UP001433508">
    <property type="component" value="Unassembled WGS sequence"/>
</dbReference>
<accession>A0ACC3T6W4</accession>